<keyword evidence="2" id="KW-1185">Reference proteome</keyword>
<comment type="caution">
    <text evidence="1">The sequence shown here is derived from an EMBL/GenBank/DDBJ whole genome shotgun (WGS) entry which is preliminary data.</text>
</comment>
<evidence type="ECO:0000313" key="1">
    <source>
        <dbReference type="EMBL" id="GBO32717.1"/>
    </source>
</evidence>
<accession>A0A4Y2W9N7</accession>
<dbReference type="EMBL" id="BGPR01056199">
    <property type="protein sequence ID" value="GBO32717.1"/>
    <property type="molecule type" value="Genomic_DNA"/>
</dbReference>
<reference evidence="1 2" key="1">
    <citation type="journal article" date="2019" name="Sci. Rep.">
        <title>Orb-weaving spider Araneus ventricosus genome elucidates the spidroin gene catalogue.</title>
        <authorList>
            <person name="Kono N."/>
            <person name="Nakamura H."/>
            <person name="Ohtoshi R."/>
            <person name="Moran D.A.P."/>
            <person name="Shinohara A."/>
            <person name="Yoshida Y."/>
            <person name="Fujiwara M."/>
            <person name="Mori M."/>
            <person name="Tomita M."/>
            <person name="Arakawa K."/>
        </authorList>
    </citation>
    <scope>NUCLEOTIDE SEQUENCE [LARGE SCALE GENOMIC DNA]</scope>
</reference>
<proteinExistence type="predicted"/>
<gene>
    <name evidence="1" type="ORF">AVEN_144941_1</name>
</gene>
<name>A0A4Y2W9N7_ARAVE</name>
<dbReference type="AlphaFoldDB" id="A0A4Y2W9N7"/>
<sequence length="120" mass="13601">MFGLVSMFKNSSSSKNIFLELCLSLCVALHKSRKSNCASQKAVPITFGRFYFLVWKKSAFPQFLELGLSTDLPLWAALHKSRKSNCGSQKAVPITFGRFYFLVWKTAFPQFWNSTCNCPA</sequence>
<protein>
    <submittedName>
        <fullName evidence="1">Uncharacterized protein</fullName>
    </submittedName>
</protein>
<evidence type="ECO:0000313" key="2">
    <source>
        <dbReference type="Proteomes" id="UP000499080"/>
    </source>
</evidence>
<dbReference type="Proteomes" id="UP000499080">
    <property type="component" value="Unassembled WGS sequence"/>
</dbReference>
<organism evidence="1 2">
    <name type="scientific">Araneus ventricosus</name>
    <name type="common">Orbweaver spider</name>
    <name type="synonym">Epeira ventricosa</name>
    <dbReference type="NCBI Taxonomy" id="182803"/>
    <lineage>
        <taxon>Eukaryota</taxon>
        <taxon>Metazoa</taxon>
        <taxon>Ecdysozoa</taxon>
        <taxon>Arthropoda</taxon>
        <taxon>Chelicerata</taxon>
        <taxon>Arachnida</taxon>
        <taxon>Araneae</taxon>
        <taxon>Araneomorphae</taxon>
        <taxon>Entelegynae</taxon>
        <taxon>Araneoidea</taxon>
        <taxon>Araneidae</taxon>
        <taxon>Araneus</taxon>
    </lineage>
</organism>